<proteinExistence type="predicted"/>
<gene>
    <name evidence="1" type="ORF">ACOF00016_LOCUS2454</name>
    <name evidence="2" type="ORF">ACOF00016_LOCUS2455</name>
</gene>
<dbReference type="AlphaFoldDB" id="A0A6S8II83"/>
<organism evidence="2">
    <name type="scientific">Amphora coffeiformis</name>
    <dbReference type="NCBI Taxonomy" id="265554"/>
    <lineage>
        <taxon>Eukaryota</taxon>
        <taxon>Sar</taxon>
        <taxon>Stramenopiles</taxon>
        <taxon>Ochrophyta</taxon>
        <taxon>Bacillariophyta</taxon>
        <taxon>Bacillariophyceae</taxon>
        <taxon>Bacillariophycidae</taxon>
        <taxon>Thalassiophysales</taxon>
        <taxon>Catenulaceae</taxon>
        <taxon>Amphora</taxon>
    </lineage>
</organism>
<reference evidence="2" key="1">
    <citation type="submission" date="2021-01" db="EMBL/GenBank/DDBJ databases">
        <authorList>
            <person name="Corre E."/>
            <person name="Pelletier E."/>
            <person name="Niang G."/>
            <person name="Scheremetjew M."/>
            <person name="Finn R."/>
            <person name="Kale V."/>
            <person name="Holt S."/>
            <person name="Cochrane G."/>
            <person name="Meng A."/>
            <person name="Brown T."/>
            <person name="Cohen L."/>
        </authorList>
    </citation>
    <scope>NUCLEOTIDE SEQUENCE</scope>
    <source>
        <strain evidence="2">CCMP127</strain>
    </source>
</reference>
<accession>A0A6S8II83</accession>
<name>A0A6S8II83_9STRA</name>
<evidence type="ECO:0000313" key="1">
    <source>
        <dbReference type="EMBL" id="CAE0404301.1"/>
    </source>
</evidence>
<evidence type="ECO:0000313" key="2">
    <source>
        <dbReference type="EMBL" id="CAE0404302.1"/>
    </source>
</evidence>
<dbReference type="EMBL" id="HBIM01002802">
    <property type="protein sequence ID" value="CAE0404302.1"/>
    <property type="molecule type" value="Transcribed_RNA"/>
</dbReference>
<protein>
    <submittedName>
        <fullName evidence="2">Uncharacterized protein</fullName>
    </submittedName>
</protein>
<dbReference type="EMBL" id="HBIM01002801">
    <property type="protein sequence ID" value="CAE0404301.1"/>
    <property type="molecule type" value="Transcribed_RNA"/>
</dbReference>
<sequence length="108" mass="12128">MTCANGEANTDVLIRQTCSNVASSPKATWNDLVASAETGFRRRSLVPFKMVQYNFNSPKMAFMAQWKSFIEADERNRKEGRSMADPFEMKGKELSTLTGNRVAMLVVL</sequence>